<reference evidence="2 3" key="1">
    <citation type="submission" date="2021-06" db="EMBL/GenBank/DDBJ databases">
        <title>Caerostris extrusa draft genome.</title>
        <authorList>
            <person name="Kono N."/>
            <person name="Arakawa K."/>
        </authorList>
    </citation>
    <scope>NUCLEOTIDE SEQUENCE [LARGE SCALE GENOMIC DNA]</scope>
</reference>
<evidence type="ECO:0000313" key="2">
    <source>
        <dbReference type="EMBL" id="GIX67450.1"/>
    </source>
</evidence>
<dbReference type="EMBL" id="BPLR01019400">
    <property type="protein sequence ID" value="GIX67450.1"/>
    <property type="molecule type" value="Genomic_DNA"/>
</dbReference>
<evidence type="ECO:0000313" key="3">
    <source>
        <dbReference type="Proteomes" id="UP001054945"/>
    </source>
</evidence>
<sequence length="163" mass="18740">MTKKAKTQDPSQSQSQVPDDHRRDCPHVRHLLDALLHHDDHLHVPGTRRAAQPGLAVCHLLLRQFHRDAQPLIYGAFHLRSRKRPHSKSTSFYNNSSTSRIDNTLMTTFRRSHPRKSHEELAGQQANGNLTVPGTSHRRERRSMVMDLNNSIRVVPKNHKSSF</sequence>
<feature type="compositionally biased region" description="Low complexity" evidence="1">
    <location>
        <begin position="8"/>
        <end position="17"/>
    </location>
</feature>
<keyword evidence="3" id="KW-1185">Reference proteome</keyword>
<organism evidence="2 3">
    <name type="scientific">Caerostris extrusa</name>
    <name type="common">Bark spider</name>
    <name type="synonym">Caerostris bankana</name>
    <dbReference type="NCBI Taxonomy" id="172846"/>
    <lineage>
        <taxon>Eukaryota</taxon>
        <taxon>Metazoa</taxon>
        <taxon>Ecdysozoa</taxon>
        <taxon>Arthropoda</taxon>
        <taxon>Chelicerata</taxon>
        <taxon>Arachnida</taxon>
        <taxon>Araneae</taxon>
        <taxon>Araneomorphae</taxon>
        <taxon>Entelegynae</taxon>
        <taxon>Araneoidea</taxon>
        <taxon>Araneidae</taxon>
        <taxon>Caerostris</taxon>
    </lineage>
</organism>
<evidence type="ECO:0000256" key="1">
    <source>
        <dbReference type="SAM" id="MobiDB-lite"/>
    </source>
</evidence>
<name>A0AAV4M5D6_CAEEX</name>
<protein>
    <submittedName>
        <fullName evidence="2">G_PROTEIN_RECEP_F1_2 domain-containing protein</fullName>
    </submittedName>
</protein>
<dbReference type="Proteomes" id="UP001054945">
    <property type="component" value="Unassembled WGS sequence"/>
</dbReference>
<feature type="region of interest" description="Disordered" evidence="1">
    <location>
        <begin position="1"/>
        <end position="24"/>
    </location>
</feature>
<proteinExistence type="predicted"/>
<dbReference type="AlphaFoldDB" id="A0AAV4M5D6"/>
<gene>
    <name evidence="2" type="primary">AVEN_13582_1</name>
    <name evidence="2" type="ORF">CEXT_659411</name>
</gene>
<comment type="caution">
    <text evidence="2">The sequence shown here is derived from an EMBL/GenBank/DDBJ whole genome shotgun (WGS) entry which is preliminary data.</text>
</comment>
<accession>A0AAV4M5D6</accession>